<gene>
    <name evidence="2" type="ordered locus">CCA_00646</name>
</gene>
<dbReference type="EMBL" id="AE015925">
    <property type="protein sequence ID" value="AAP05388.1"/>
    <property type="molecule type" value="Genomic_DNA"/>
</dbReference>
<evidence type="ECO:0000313" key="2">
    <source>
        <dbReference type="EMBL" id="AAP05388.1"/>
    </source>
</evidence>
<dbReference type="AlphaFoldDB" id="Q822N5"/>
<sequence>MEEPEFVWVLVAGVVGEMDVVLPFVFFREYEKQFVGNRE</sequence>
<evidence type="ECO:0000256" key="1">
    <source>
        <dbReference type="SAM" id="Phobius"/>
    </source>
</evidence>
<dbReference type="Proteomes" id="UP000002193">
    <property type="component" value="Chromosome"/>
</dbReference>
<accession>Q822N5</accession>
<keyword evidence="3" id="KW-1185">Reference proteome</keyword>
<keyword evidence="1" id="KW-0812">Transmembrane</keyword>
<keyword evidence="1" id="KW-0472">Membrane</keyword>
<keyword evidence="1" id="KW-1133">Transmembrane helix</keyword>
<feature type="transmembrane region" description="Helical" evidence="1">
    <location>
        <begin position="6"/>
        <end position="27"/>
    </location>
</feature>
<name>Q822N5_CHLCV</name>
<protein>
    <submittedName>
        <fullName evidence="2">Uncharacterized protein</fullName>
    </submittedName>
</protein>
<reference evidence="2 3" key="1">
    <citation type="journal article" date="2003" name="Nucleic Acids Res.">
        <title>Genome sequence of Chlamydophila caviae (Chlamydia psittaci GPIC): examining the role of niche-specific genes in the evolution of the Chlamydiaceae.</title>
        <authorList>
            <person name="Read T.D."/>
            <person name="Myers G.S.A."/>
            <person name="Brunham R.C."/>
            <person name="Nelson W.C."/>
            <person name="Paulsen I.T."/>
            <person name="Heidelberg J.F."/>
            <person name="Holtzapple E.K."/>
            <person name="Khouri H.M."/>
            <person name="Federova N.B."/>
            <person name="Carty H.A."/>
            <person name="Umayam L.A."/>
            <person name="Haft D.H."/>
            <person name="Peterson J.D."/>
            <person name="Beanan M.J."/>
            <person name="White O."/>
            <person name="Salzberg S.L."/>
            <person name="Hsia R.-C."/>
            <person name="McClarty G."/>
            <person name="Rank R.G."/>
            <person name="Bavoil P.M."/>
            <person name="Fraser C.M."/>
        </authorList>
    </citation>
    <scope>NUCLEOTIDE SEQUENCE [LARGE SCALE GENOMIC DNA]</scope>
    <source>
        <strain evidence="3">ATCC VR-813 / DSM 19441 / 03DC25 / GPIC</strain>
    </source>
</reference>
<dbReference type="HOGENOM" id="CLU_3306841_0_0_0"/>
<proteinExistence type="predicted"/>
<evidence type="ECO:0000313" key="3">
    <source>
        <dbReference type="Proteomes" id="UP000002193"/>
    </source>
</evidence>
<dbReference type="KEGG" id="cca:CCA_00646"/>
<organism evidence="2 3">
    <name type="scientific">Chlamydia caviae (strain ATCC VR-813 / DSM 19441 / 03DC25 / GPIC)</name>
    <name type="common">Chlamydophila caviae</name>
    <dbReference type="NCBI Taxonomy" id="227941"/>
    <lineage>
        <taxon>Bacteria</taxon>
        <taxon>Pseudomonadati</taxon>
        <taxon>Chlamydiota</taxon>
        <taxon>Chlamydiia</taxon>
        <taxon>Chlamydiales</taxon>
        <taxon>Chlamydiaceae</taxon>
        <taxon>Chlamydia/Chlamydophila group</taxon>
        <taxon>Chlamydia</taxon>
    </lineage>
</organism>